<dbReference type="Proteomes" id="UP000499080">
    <property type="component" value="Unassembled WGS sequence"/>
</dbReference>
<gene>
    <name evidence="2" type="ORF">AVEN_142908_1</name>
</gene>
<sequence>MYYLCTVNCNWTQLLSTPCESCPSPRSLVRARDGYGASSDVSSTSGPLRCLDNRWAIYARALEVSCPVVWMVLCCHLLCPRTFQRKTNEVSLEEVVQALCSAWQRNRKPKPEVTLDFFTTKDIYAMHLAWKNVTRGRRCSSRAHKIAEAVAAAIARELLPAPECDENDISIDFHIEFTTKKSLLAASLLRDWEMIDEGDGFPVRYIETIFEDSDEQPLAVSEFWLRQVELYDKVHDFILNPRLQILLHTLLFIWPISILIIGSKYIECPMGHHLSRLFFILGCVGCSAILFRLMLMNLTAKARYPIFWLWEWNSLKLIEFTFLVVFIVQAFHFFDTDPTTEPDPNQCVQNFYNAALVINYVSIALVSAYVIVYSVIFCLNQFDVWHWIFRHL</sequence>
<proteinExistence type="predicted"/>
<dbReference type="OrthoDB" id="6456884at2759"/>
<feature type="transmembrane region" description="Helical" evidence="1">
    <location>
        <begin position="277"/>
        <end position="295"/>
    </location>
</feature>
<dbReference type="AlphaFoldDB" id="A0A4Y2FL99"/>
<feature type="transmembrane region" description="Helical" evidence="1">
    <location>
        <begin position="354"/>
        <end position="379"/>
    </location>
</feature>
<organism evidence="2 3">
    <name type="scientific">Araneus ventricosus</name>
    <name type="common">Orbweaver spider</name>
    <name type="synonym">Epeira ventricosa</name>
    <dbReference type="NCBI Taxonomy" id="182803"/>
    <lineage>
        <taxon>Eukaryota</taxon>
        <taxon>Metazoa</taxon>
        <taxon>Ecdysozoa</taxon>
        <taxon>Arthropoda</taxon>
        <taxon>Chelicerata</taxon>
        <taxon>Arachnida</taxon>
        <taxon>Araneae</taxon>
        <taxon>Araneomorphae</taxon>
        <taxon>Entelegynae</taxon>
        <taxon>Araneoidea</taxon>
        <taxon>Araneidae</taxon>
        <taxon>Araneus</taxon>
    </lineage>
</organism>
<keyword evidence="1" id="KW-1133">Transmembrane helix</keyword>
<feature type="transmembrane region" description="Helical" evidence="1">
    <location>
        <begin position="315"/>
        <end position="334"/>
    </location>
</feature>
<keyword evidence="3" id="KW-1185">Reference proteome</keyword>
<evidence type="ECO:0000256" key="1">
    <source>
        <dbReference type="SAM" id="Phobius"/>
    </source>
</evidence>
<evidence type="ECO:0000313" key="2">
    <source>
        <dbReference type="EMBL" id="GBM41933.1"/>
    </source>
</evidence>
<accession>A0A4Y2FL99</accession>
<reference evidence="2 3" key="1">
    <citation type="journal article" date="2019" name="Sci. Rep.">
        <title>Orb-weaving spider Araneus ventricosus genome elucidates the spidroin gene catalogue.</title>
        <authorList>
            <person name="Kono N."/>
            <person name="Nakamura H."/>
            <person name="Ohtoshi R."/>
            <person name="Moran D.A.P."/>
            <person name="Shinohara A."/>
            <person name="Yoshida Y."/>
            <person name="Fujiwara M."/>
            <person name="Mori M."/>
            <person name="Tomita M."/>
            <person name="Arakawa K."/>
        </authorList>
    </citation>
    <scope>NUCLEOTIDE SEQUENCE [LARGE SCALE GENOMIC DNA]</scope>
</reference>
<feature type="transmembrane region" description="Helical" evidence="1">
    <location>
        <begin position="245"/>
        <end position="265"/>
    </location>
</feature>
<name>A0A4Y2FL99_ARAVE</name>
<keyword evidence="1" id="KW-0812">Transmembrane</keyword>
<dbReference type="EMBL" id="BGPR01000979">
    <property type="protein sequence ID" value="GBM41933.1"/>
    <property type="molecule type" value="Genomic_DNA"/>
</dbReference>
<keyword evidence="1" id="KW-0472">Membrane</keyword>
<evidence type="ECO:0000313" key="3">
    <source>
        <dbReference type="Proteomes" id="UP000499080"/>
    </source>
</evidence>
<protein>
    <submittedName>
        <fullName evidence="2">Uncharacterized protein</fullName>
    </submittedName>
</protein>
<comment type="caution">
    <text evidence="2">The sequence shown here is derived from an EMBL/GenBank/DDBJ whole genome shotgun (WGS) entry which is preliminary data.</text>
</comment>